<evidence type="ECO:0008006" key="3">
    <source>
        <dbReference type="Google" id="ProtNLM"/>
    </source>
</evidence>
<dbReference type="RefSeq" id="XP_047772215.1">
    <property type="nucleotide sequence ID" value="XM_047925463.1"/>
</dbReference>
<name>A0ABQ8JWW3_9APHY</name>
<organism evidence="1 2">
    <name type="scientific">Rhodofomes roseus</name>
    <dbReference type="NCBI Taxonomy" id="34475"/>
    <lineage>
        <taxon>Eukaryota</taxon>
        <taxon>Fungi</taxon>
        <taxon>Dikarya</taxon>
        <taxon>Basidiomycota</taxon>
        <taxon>Agaricomycotina</taxon>
        <taxon>Agaricomycetes</taxon>
        <taxon>Polyporales</taxon>
        <taxon>Rhodofomes</taxon>
    </lineage>
</organism>
<accession>A0ABQ8JWW3</accession>
<dbReference type="Proteomes" id="UP000814176">
    <property type="component" value="Unassembled WGS sequence"/>
</dbReference>
<proteinExistence type="predicted"/>
<comment type="caution">
    <text evidence="1">The sequence shown here is derived from an EMBL/GenBank/DDBJ whole genome shotgun (WGS) entry which is preliminary data.</text>
</comment>
<evidence type="ECO:0000313" key="1">
    <source>
        <dbReference type="EMBL" id="KAH9828519.1"/>
    </source>
</evidence>
<reference evidence="1 2" key="1">
    <citation type="journal article" date="2021" name="Environ. Microbiol.">
        <title>Gene family expansions and transcriptome signatures uncover fungal adaptations to wood decay.</title>
        <authorList>
            <person name="Hage H."/>
            <person name="Miyauchi S."/>
            <person name="Viragh M."/>
            <person name="Drula E."/>
            <person name="Min B."/>
            <person name="Chaduli D."/>
            <person name="Navarro D."/>
            <person name="Favel A."/>
            <person name="Norest M."/>
            <person name="Lesage-Meessen L."/>
            <person name="Balint B."/>
            <person name="Merenyi Z."/>
            <person name="de Eugenio L."/>
            <person name="Morin E."/>
            <person name="Martinez A.T."/>
            <person name="Baldrian P."/>
            <person name="Stursova M."/>
            <person name="Martinez M.J."/>
            <person name="Novotny C."/>
            <person name="Magnuson J.K."/>
            <person name="Spatafora J.W."/>
            <person name="Maurice S."/>
            <person name="Pangilinan J."/>
            <person name="Andreopoulos W."/>
            <person name="LaButti K."/>
            <person name="Hundley H."/>
            <person name="Na H."/>
            <person name="Kuo A."/>
            <person name="Barry K."/>
            <person name="Lipzen A."/>
            <person name="Henrissat B."/>
            <person name="Riley R."/>
            <person name="Ahrendt S."/>
            <person name="Nagy L.G."/>
            <person name="Grigoriev I.V."/>
            <person name="Martin F."/>
            <person name="Rosso M.N."/>
        </authorList>
    </citation>
    <scope>NUCLEOTIDE SEQUENCE [LARGE SCALE GENOMIC DNA]</scope>
    <source>
        <strain evidence="1 2">CIRM-BRFM 1785</strain>
    </source>
</reference>
<dbReference type="EMBL" id="JADCUA010000076">
    <property type="protein sequence ID" value="KAH9828519.1"/>
    <property type="molecule type" value="Genomic_DNA"/>
</dbReference>
<protein>
    <recommendedName>
        <fullName evidence="3">Reverse transcriptase zinc-binding domain-containing protein</fullName>
    </recommendedName>
</protein>
<evidence type="ECO:0000313" key="2">
    <source>
        <dbReference type="Proteomes" id="UP000814176"/>
    </source>
</evidence>
<sequence>MASAIQASCPRAKVSSIRAAPAPSAAPCGFGRGSPVPVPFDITAPLTADLTESCLEELRLSLVSHLKQQLTDSHRLTILKARPGQRATLERRAYLTIADRAQRFALCWLLASDSPLAVEVLRRRTPPVPREQRSCRFCERRGLVEDEIHVLLLCPSELLQQSRERFLAIAFARQPLWRI</sequence>
<keyword evidence="2" id="KW-1185">Reference proteome</keyword>
<dbReference type="GeneID" id="72006195"/>
<gene>
    <name evidence="1" type="ORF">C8Q71DRAFT_793259</name>
</gene>
<feature type="non-terminal residue" evidence="1">
    <location>
        <position position="179"/>
    </location>
</feature>